<keyword evidence="1" id="KW-0812">Transmembrane</keyword>
<feature type="transmembrane region" description="Helical" evidence="1">
    <location>
        <begin position="30"/>
        <end position="49"/>
    </location>
</feature>
<reference evidence="2 3" key="1">
    <citation type="journal article" date="2012" name="Stand. Genomic Sci.">
        <title>Complete genome sequence of Terriglobus saanensis type strain SP1PR4(T), an Acidobacteria from tundra soil.</title>
        <authorList>
            <person name="Rawat S.R."/>
            <person name="Mannisto M.K."/>
            <person name="Starovoytov V."/>
            <person name="Goodwin L."/>
            <person name="Nolan M."/>
            <person name="Hauser L."/>
            <person name="Land M."/>
            <person name="Davenport K.W."/>
            <person name="Woyke T."/>
            <person name="Haggblom M.M."/>
        </authorList>
    </citation>
    <scope>NUCLEOTIDE SEQUENCE</scope>
    <source>
        <strain evidence="3">ATCC BAA-1853 / DSM 23119 / SP1PR4</strain>
    </source>
</reference>
<name>E8V3Z0_TERSS</name>
<proteinExistence type="predicted"/>
<dbReference type="HOGENOM" id="CLU_3123664_0_0_0"/>
<sequence>MKNLSETSIATYRPLTGRSLWSAWLSSPHLTVHFMFIWVAAMLLVVLALL</sequence>
<dbReference type="EMBL" id="CP002467">
    <property type="protein sequence ID" value="ADV81404.1"/>
    <property type="molecule type" value="Genomic_DNA"/>
</dbReference>
<evidence type="ECO:0000313" key="2">
    <source>
        <dbReference type="EMBL" id="ADV81404.1"/>
    </source>
</evidence>
<keyword evidence="1" id="KW-0472">Membrane</keyword>
<accession>E8V3Z0</accession>
<protein>
    <submittedName>
        <fullName evidence="2">Uncharacterized protein</fullName>
    </submittedName>
</protein>
<evidence type="ECO:0000256" key="1">
    <source>
        <dbReference type="SAM" id="Phobius"/>
    </source>
</evidence>
<dbReference type="Proteomes" id="UP000006844">
    <property type="component" value="Chromosome"/>
</dbReference>
<dbReference type="KEGG" id="tsa:AciPR4_0569"/>
<gene>
    <name evidence="2" type="ordered locus">AciPR4_0569</name>
</gene>
<keyword evidence="1" id="KW-1133">Transmembrane helix</keyword>
<dbReference type="STRING" id="401053.AciPR4_0569"/>
<dbReference type="AlphaFoldDB" id="E8V3Z0"/>
<evidence type="ECO:0000313" key="3">
    <source>
        <dbReference type="Proteomes" id="UP000006844"/>
    </source>
</evidence>
<organism evidence="2 3">
    <name type="scientific">Terriglobus saanensis (strain ATCC BAA-1853 / DSM 23119 / SP1PR4)</name>
    <dbReference type="NCBI Taxonomy" id="401053"/>
    <lineage>
        <taxon>Bacteria</taxon>
        <taxon>Pseudomonadati</taxon>
        <taxon>Acidobacteriota</taxon>
        <taxon>Terriglobia</taxon>
        <taxon>Terriglobales</taxon>
        <taxon>Acidobacteriaceae</taxon>
        <taxon>Terriglobus</taxon>
    </lineage>
</organism>
<keyword evidence="3" id="KW-1185">Reference proteome</keyword>